<evidence type="ECO:0000313" key="2">
    <source>
        <dbReference type="EMBL" id="KAJ8374338.1"/>
    </source>
</evidence>
<feature type="compositionally biased region" description="Polar residues" evidence="1">
    <location>
        <begin position="27"/>
        <end position="36"/>
    </location>
</feature>
<comment type="caution">
    <text evidence="2">The sequence shown here is derived from an EMBL/GenBank/DDBJ whole genome shotgun (WGS) entry which is preliminary data.</text>
</comment>
<gene>
    <name evidence="2" type="ORF">SKAU_G00049180</name>
</gene>
<feature type="region of interest" description="Disordered" evidence="1">
    <location>
        <begin position="1"/>
        <end position="39"/>
    </location>
</feature>
<evidence type="ECO:0000313" key="3">
    <source>
        <dbReference type="Proteomes" id="UP001152622"/>
    </source>
</evidence>
<reference evidence="2" key="1">
    <citation type="journal article" date="2023" name="Science">
        <title>Genome structures resolve the early diversification of teleost fishes.</title>
        <authorList>
            <person name="Parey E."/>
            <person name="Louis A."/>
            <person name="Montfort J."/>
            <person name="Bouchez O."/>
            <person name="Roques C."/>
            <person name="Iampietro C."/>
            <person name="Lluch J."/>
            <person name="Castinel A."/>
            <person name="Donnadieu C."/>
            <person name="Desvignes T."/>
            <person name="Floi Bucao C."/>
            <person name="Jouanno E."/>
            <person name="Wen M."/>
            <person name="Mejri S."/>
            <person name="Dirks R."/>
            <person name="Jansen H."/>
            <person name="Henkel C."/>
            <person name="Chen W.J."/>
            <person name="Zahm M."/>
            <person name="Cabau C."/>
            <person name="Klopp C."/>
            <person name="Thompson A.W."/>
            <person name="Robinson-Rechavi M."/>
            <person name="Braasch I."/>
            <person name="Lecointre G."/>
            <person name="Bobe J."/>
            <person name="Postlethwait J.H."/>
            <person name="Berthelot C."/>
            <person name="Roest Crollius H."/>
            <person name="Guiguen Y."/>
        </authorList>
    </citation>
    <scope>NUCLEOTIDE SEQUENCE</scope>
    <source>
        <strain evidence="2">WJC10195</strain>
    </source>
</reference>
<keyword evidence="3" id="KW-1185">Reference proteome</keyword>
<evidence type="ECO:0000256" key="1">
    <source>
        <dbReference type="SAM" id="MobiDB-lite"/>
    </source>
</evidence>
<dbReference type="AlphaFoldDB" id="A0A9Q1G3H3"/>
<organism evidence="2 3">
    <name type="scientific">Synaphobranchus kaupii</name>
    <name type="common">Kaup's arrowtooth eel</name>
    <dbReference type="NCBI Taxonomy" id="118154"/>
    <lineage>
        <taxon>Eukaryota</taxon>
        <taxon>Metazoa</taxon>
        <taxon>Chordata</taxon>
        <taxon>Craniata</taxon>
        <taxon>Vertebrata</taxon>
        <taxon>Euteleostomi</taxon>
        <taxon>Actinopterygii</taxon>
        <taxon>Neopterygii</taxon>
        <taxon>Teleostei</taxon>
        <taxon>Anguilliformes</taxon>
        <taxon>Synaphobranchidae</taxon>
        <taxon>Synaphobranchus</taxon>
    </lineage>
</organism>
<accession>A0A9Q1G3H3</accession>
<protein>
    <submittedName>
        <fullName evidence="2">Uncharacterized protein</fullName>
    </submittedName>
</protein>
<dbReference type="Proteomes" id="UP001152622">
    <property type="component" value="Chromosome 2"/>
</dbReference>
<name>A0A9Q1G3H3_SYNKA</name>
<dbReference type="EMBL" id="JAINUF010000002">
    <property type="protein sequence ID" value="KAJ8374338.1"/>
    <property type="molecule type" value="Genomic_DNA"/>
</dbReference>
<proteinExistence type="predicted"/>
<sequence length="79" mass="8385">MATDGRKFPATGSLARAVSPAEDEAAKSQTGLSTPPSGLRLPFELSRCLSAVVREEAVKLHASYRLCPSKAISSVKRLN</sequence>